<sequence>MKKSLYAAATALALLSALPPPAAQAEPEPAAAAVPPSVPLSGLGAGVHAVTLITGDKVRLTDTGDGRYAVDTEPVPRPGGDLPTLATLSGPDGLYVLPSDAMPAIDAGKLDRRLFNVKYLAENGYTDDVTAKVPTIVQYEGTPTAAALKSTADALPASVPTHTLESIHGAAVEVTKGESDTFWQAVRGSFTPGTAKLSGGIAKIWLDGKIKMDLAESVPMIGAPEAWAGGHDGAGVKVAVLDTGVDAGHPDLKGKIADSRSFVPDEAVQDLMGHGTHVATTIAGSGAASGGKNKGVAPGADLLIGKVLSNGGQGQDSWVIDGMEWAAAGGAKVISMSLGGGPTDGTDPTSQAVNELSEASGALFVIAAGNAGRVISVTAPGAADAALTVAAVDKSDQLAAFSSRGPRFGDMALKPDIAAPGVDITAGRAAGTSMGTPVDEYYTKANGTSMATPHVAGAAAIMAQQHPDWKGPLIKTALMSTAKDDALAAYEQGAGRVDLTRAHRQTVFATTPAADFASVTDPGAKLERKISYVNLGSEPVTLTLTGALRDVRGPAIEGSLTTESSLTVPASGTATTTVTLDPADLEFGRYTGAVVAQAGDVRVTTPVGAVREAPTHTLTVHTIGRDGKPLNPSTQYAIDVDGSLGLLGDQALVGEGTVTVRVPEGTVSVTQLASWSDGDDRNNTAWLMNPQVAVTGDTEITLDVRKASQVRFDTPKPAEPLNSRPYGYFQRTTSNGETWAGSTPAGPWDKMWVLPTDKVTKGSFRFATAWTLGQAEVAMSVTGRTSTTLHPATPQHERLGQQSFHPGFVPFTGTKDLQVADVGLGRPEDLAGKDLRGKLVLMEADLAEGALGPVCGLQVERVGPIRDAGVAGIAVFPAKGTNCTIPLGITQKPLTGEFKPVGVSNISLSNKEGMDLRERLGAGPVTVRVTGTPETPYTYVLKPYVEGRVPASMHYDLGTRDLAQVDLDVHSSQPATFQDFRYIWKQDDLFMEATSVSAWGAVAFTGPRSRPEWVGPLDPELTHLHGMTAQSLDEAPTYETRYRAEAFDRPGRTSQQWFATPSTLGAASATAKALSIPDPKAAPGTQQGTTLRCSICVEGDVLWAEIGVTNGLLEDRDFSDRFWNPGLLNPAYEVKFYRDDVELPRAPLNPALKNAPAFTIPEGPGTYRLTAKKKGEEAEWTFASRPVKGTPQPGFICIGQMIQGYAKECGPTQAVFVGYDLGRELRMDNTVAAGKSHTFTVEPYHSPSGGTMPKIAGLKLWASTDDGATWRPVEVKRKHDGTYSATTKYPALAATKGAVSLKAEAWDEAGNRLKHTVTRAFGLR</sequence>
<feature type="signal peptide" evidence="9">
    <location>
        <begin position="1"/>
        <end position="25"/>
    </location>
</feature>
<dbReference type="PRINTS" id="PR00723">
    <property type="entry name" value="SUBTILISIN"/>
</dbReference>
<dbReference type="EMBL" id="JACHJU010000003">
    <property type="protein sequence ID" value="MBB4942254.1"/>
    <property type="molecule type" value="Genomic_DNA"/>
</dbReference>
<evidence type="ECO:0000256" key="2">
    <source>
        <dbReference type="ARBA" id="ARBA00022670"/>
    </source>
</evidence>
<keyword evidence="9" id="KW-0732">Signal</keyword>
<evidence type="ECO:0000256" key="5">
    <source>
        <dbReference type="PIRSR" id="PIRSR615500-1"/>
    </source>
</evidence>
<evidence type="ECO:0000313" key="11">
    <source>
        <dbReference type="EMBL" id="MBB4942254.1"/>
    </source>
</evidence>
<evidence type="ECO:0000256" key="3">
    <source>
        <dbReference type="ARBA" id="ARBA00022801"/>
    </source>
</evidence>
<evidence type="ECO:0000259" key="10">
    <source>
        <dbReference type="Pfam" id="PF00082"/>
    </source>
</evidence>
<keyword evidence="2 6" id="KW-0645">Protease</keyword>
<feature type="domain" description="Peptidase S8/S53" evidence="10">
    <location>
        <begin position="233"/>
        <end position="495"/>
    </location>
</feature>
<dbReference type="PROSITE" id="PS00138">
    <property type="entry name" value="SUBTILASE_SER"/>
    <property type="match status" value="1"/>
</dbReference>
<comment type="caution">
    <text evidence="11">The sequence shown here is derived from an EMBL/GenBank/DDBJ whole genome shotgun (WGS) entry which is preliminary data.</text>
</comment>
<feature type="region of interest" description="Disordered" evidence="8">
    <location>
        <begin position="64"/>
        <end position="83"/>
    </location>
</feature>
<evidence type="ECO:0000256" key="7">
    <source>
        <dbReference type="RuleBase" id="RU003355"/>
    </source>
</evidence>
<dbReference type="SUPFAM" id="SSF52743">
    <property type="entry name" value="Subtilisin-like"/>
    <property type="match status" value="1"/>
</dbReference>
<dbReference type="Gene3D" id="3.50.30.30">
    <property type="match status" value="1"/>
</dbReference>
<feature type="active site" description="Charge relay system" evidence="5 6">
    <location>
        <position position="449"/>
    </location>
</feature>
<keyword evidence="4 6" id="KW-0720">Serine protease</keyword>
<feature type="active site" description="Charge relay system" evidence="5 6">
    <location>
        <position position="242"/>
    </location>
</feature>
<name>A0A7W7WDE8_9ACTN</name>
<dbReference type="PROSITE" id="PS00136">
    <property type="entry name" value="SUBTILASE_ASP"/>
    <property type="match status" value="1"/>
</dbReference>
<evidence type="ECO:0000313" key="12">
    <source>
        <dbReference type="Proteomes" id="UP000534286"/>
    </source>
</evidence>
<dbReference type="InterPro" id="IPR036852">
    <property type="entry name" value="Peptidase_S8/S53_dom_sf"/>
</dbReference>
<dbReference type="Pfam" id="PF00082">
    <property type="entry name" value="Peptidase_S8"/>
    <property type="match status" value="1"/>
</dbReference>
<dbReference type="Gene3D" id="3.40.50.200">
    <property type="entry name" value="Peptidase S8/S53 domain"/>
    <property type="match status" value="1"/>
</dbReference>
<dbReference type="RefSeq" id="WP_312882798.1">
    <property type="nucleotide sequence ID" value="NZ_BAABEK010000087.1"/>
</dbReference>
<protein>
    <submittedName>
        <fullName evidence="11">Subtilisin family serine protease</fullName>
    </submittedName>
</protein>
<dbReference type="PANTHER" id="PTHR43806:SF11">
    <property type="entry name" value="CEREVISIN-RELATED"/>
    <property type="match status" value="1"/>
</dbReference>
<dbReference type="GO" id="GO:0006508">
    <property type="term" value="P:proteolysis"/>
    <property type="evidence" value="ECO:0007669"/>
    <property type="project" value="UniProtKB-KW"/>
</dbReference>
<reference evidence="11 12" key="1">
    <citation type="submission" date="2020-08" db="EMBL/GenBank/DDBJ databases">
        <title>Sequencing the genomes of 1000 actinobacteria strains.</title>
        <authorList>
            <person name="Klenk H.-P."/>
        </authorList>
    </citation>
    <scope>NUCLEOTIDE SEQUENCE [LARGE SCALE GENOMIC DNA]</scope>
    <source>
        <strain evidence="11 12">DSM 43023</strain>
    </source>
</reference>
<dbReference type="InterPro" id="IPR023827">
    <property type="entry name" value="Peptidase_S8_Asp-AS"/>
</dbReference>
<evidence type="ECO:0000256" key="4">
    <source>
        <dbReference type="ARBA" id="ARBA00022825"/>
    </source>
</evidence>
<dbReference type="InterPro" id="IPR015500">
    <property type="entry name" value="Peptidase_S8_subtilisin-rel"/>
</dbReference>
<dbReference type="InterPro" id="IPR023828">
    <property type="entry name" value="Peptidase_S8_Ser-AS"/>
</dbReference>
<feature type="chain" id="PRO_5031301420" evidence="9">
    <location>
        <begin position="26"/>
        <end position="1324"/>
    </location>
</feature>
<evidence type="ECO:0000256" key="6">
    <source>
        <dbReference type="PROSITE-ProRule" id="PRU01240"/>
    </source>
</evidence>
<feature type="active site" description="Charge relay system" evidence="5 6">
    <location>
        <position position="274"/>
    </location>
</feature>
<evidence type="ECO:0000256" key="1">
    <source>
        <dbReference type="ARBA" id="ARBA00011073"/>
    </source>
</evidence>
<accession>A0A7W7WDE8</accession>
<keyword evidence="12" id="KW-1185">Reference proteome</keyword>
<dbReference type="PANTHER" id="PTHR43806">
    <property type="entry name" value="PEPTIDASE S8"/>
    <property type="match status" value="1"/>
</dbReference>
<dbReference type="Proteomes" id="UP000534286">
    <property type="component" value="Unassembled WGS sequence"/>
</dbReference>
<evidence type="ECO:0000256" key="9">
    <source>
        <dbReference type="SAM" id="SignalP"/>
    </source>
</evidence>
<organism evidence="11 12">
    <name type="scientific">Streptosporangium album</name>
    <dbReference type="NCBI Taxonomy" id="47479"/>
    <lineage>
        <taxon>Bacteria</taxon>
        <taxon>Bacillati</taxon>
        <taxon>Actinomycetota</taxon>
        <taxon>Actinomycetes</taxon>
        <taxon>Streptosporangiales</taxon>
        <taxon>Streptosporangiaceae</taxon>
        <taxon>Streptosporangium</taxon>
    </lineage>
</organism>
<dbReference type="GO" id="GO:0004252">
    <property type="term" value="F:serine-type endopeptidase activity"/>
    <property type="evidence" value="ECO:0007669"/>
    <property type="project" value="UniProtKB-UniRule"/>
</dbReference>
<dbReference type="InterPro" id="IPR050131">
    <property type="entry name" value="Peptidase_S8_subtilisin-like"/>
</dbReference>
<dbReference type="PROSITE" id="PS51892">
    <property type="entry name" value="SUBTILASE"/>
    <property type="match status" value="1"/>
</dbReference>
<comment type="similarity">
    <text evidence="1 6 7">Belongs to the peptidase S8 family.</text>
</comment>
<dbReference type="InterPro" id="IPR000209">
    <property type="entry name" value="Peptidase_S8/S53_dom"/>
</dbReference>
<proteinExistence type="inferred from homology"/>
<keyword evidence="3 6" id="KW-0378">Hydrolase</keyword>
<gene>
    <name evidence="11" type="ORF">FHR32_006640</name>
</gene>
<evidence type="ECO:0000256" key="8">
    <source>
        <dbReference type="SAM" id="MobiDB-lite"/>
    </source>
</evidence>